<proteinExistence type="predicted"/>
<dbReference type="Proteomes" id="UP000008461">
    <property type="component" value="Chromosome"/>
</dbReference>
<dbReference type="RefSeq" id="WP_013766276.1">
    <property type="nucleotide sequence ID" value="NC_015510.1"/>
</dbReference>
<evidence type="ECO:0000313" key="1">
    <source>
        <dbReference type="EMBL" id="AEE51737.1"/>
    </source>
</evidence>
<evidence type="ECO:0000313" key="2">
    <source>
        <dbReference type="Proteomes" id="UP000008461"/>
    </source>
</evidence>
<reference key="2">
    <citation type="submission" date="2011-04" db="EMBL/GenBank/DDBJ databases">
        <title>Complete sequence of chromosome of Haliscomenobacter hydrossis DSM 1100.</title>
        <authorList>
            <consortium name="US DOE Joint Genome Institute (JGI-PGF)"/>
            <person name="Lucas S."/>
            <person name="Han J."/>
            <person name="Lapidus A."/>
            <person name="Bruce D."/>
            <person name="Goodwin L."/>
            <person name="Pitluck S."/>
            <person name="Peters L."/>
            <person name="Kyrpides N."/>
            <person name="Mavromatis K."/>
            <person name="Ivanova N."/>
            <person name="Ovchinnikova G."/>
            <person name="Pagani I."/>
            <person name="Daligault H."/>
            <person name="Detter J.C."/>
            <person name="Han C."/>
            <person name="Land M."/>
            <person name="Hauser L."/>
            <person name="Markowitz V."/>
            <person name="Cheng J.-F."/>
            <person name="Hugenholtz P."/>
            <person name="Woyke T."/>
            <person name="Wu D."/>
            <person name="Verbarg S."/>
            <person name="Frueling A."/>
            <person name="Brambilla E."/>
            <person name="Klenk H.-P."/>
            <person name="Eisen J.A."/>
        </authorList>
    </citation>
    <scope>NUCLEOTIDE SEQUENCE</scope>
    <source>
        <strain>DSM 1100</strain>
    </source>
</reference>
<organism evidence="1 2">
    <name type="scientific">Haliscomenobacter hydrossis (strain ATCC 27775 / DSM 1100 / LMG 10767 / O)</name>
    <dbReference type="NCBI Taxonomy" id="760192"/>
    <lineage>
        <taxon>Bacteria</taxon>
        <taxon>Pseudomonadati</taxon>
        <taxon>Bacteroidota</taxon>
        <taxon>Saprospiria</taxon>
        <taxon>Saprospirales</taxon>
        <taxon>Haliscomenobacteraceae</taxon>
        <taxon>Haliscomenobacter</taxon>
    </lineage>
</organism>
<keyword evidence="2" id="KW-1185">Reference proteome</keyword>
<dbReference type="HOGENOM" id="CLU_1523088_0_0_10"/>
<reference evidence="1 2" key="1">
    <citation type="journal article" date="2011" name="Stand. Genomic Sci.">
        <title>Complete genome sequence of Haliscomenobacter hydrossis type strain (O).</title>
        <authorList>
            <consortium name="US DOE Joint Genome Institute (JGI-PGF)"/>
            <person name="Daligault H."/>
            <person name="Lapidus A."/>
            <person name="Zeytun A."/>
            <person name="Nolan M."/>
            <person name="Lucas S."/>
            <person name="Del Rio T.G."/>
            <person name="Tice H."/>
            <person name="Cheng J.F."/>
            <person name="Tapia R."/>
            <person name="Han C."/>
            <person name="Goodwin L."/>
            <person name="Pitluck S."/>
            <person name="Liolios K."/>
            <person name="Pagani I."/>
            <person name="Ivanova N."/>
            <person name="Huntemann M."/>
            <person name="Mavromatis K."/>
            <person name="Mikhailova N."/>
            <person name="Pati A."/>
            <person name="Chen A."/>
            <person name="Palaniappan K."/>
            <person name="Land M."/>
            <person name="Hauser L."/>
            <person name="Brambilla E.M."/>
            <person name="Rohde M."/>
            <person name="Verbarg S."/>
            <person name="Goker M."/>
            <person name="Bristow J."/>
            <person name="Eisen J.A."/>
            <person name="Markowitz V."/>
            <person name="Hugenholtz P."/>
            <person name="Kyrpides N.C."/>
            <person name="Klenk H.P."/>
            <person name="Woyke T."/>
        </authorList>
    </citation>
    <scope>NUCLEOTIDE SEQUENCE [LARGE SCALE GENOMIC DNA]</scope>
    <source>
        <strain evidence="2">ATCC 27775 / DSM 1100 / LMG 10767 / O</strain>
    </source>
</reference>
<dbReference type="PROSITE" id="PS51257">
    <property type="entry name" value="PROKAR_LIPOPROTEIN"/>
    <property type="match status" value="1"/>
</dbReference>
<dbReference type="AlphaFoldDB" id="F4L3A3"/>
<gene>
    <name evidence="1" type="ordered locus">Halhy_3886</name>
</gene>
<evidence type="ECO:0008006" key="3">
    <source>
        <dbReference type="Google" id="ProtNLM"/>
    </source>
</evidence>
<dbReference type="KEGG" id="hhy:Halhy_3886"/>
<dbReference type="EMBL" id="CP002691">
    <property type="protein sequence ID" value="AEE51737.1"/>
    <property type="molecule type" value="Genomic_DNA"/>
</dbReference>
<name>F4L3A3_HALH1</name>
<protein>
    <recommendedName>
        <fullName evidence="3">Lipoprotein</fullName>
    </recommendedName>
</protein>
<sequence length="176" mass="19755">MIKKFAFSLMVLAALTACKNDKNVKDEVQEELSTEQAAPPAAPKEEAYQQATQVQELLGTYVTSNYPDKGIWKKVTISYVAGDQVKVEITGNPLEDGRPSCAMRDIGTFKNGRIEIQIEKKEDMADADRTLMLLQLKDKDNIALRSKGTRDQYWIVLSLFCNVSTTLADNYKRIAE</sequence>
<accession>F4L3A3</accession>